<evidence type="ECO:0000256" key="1">
    <source>
        <dbReference type="ARBA" id="ARBA00004429"/>
    </source>
</evidence>
<sequence>MTGLLLVLLFAVLLVIGLPIAFVIAVTAYAGIAMLDTIPMTTVVQRMFSGLDSFILLAVPLFILAANIMNQGKISDMLIKFAVSLVGHIKGGLAQANIVVSMFFGGISGASTADTAGVGKILIPNMLKENYSKETSVAVTAASSTMGMIIPPSIPMVIYGSIANVSVGKMFMAGIIPGVAIGVAQMIYVNFVAKKHGYPSHQRLKMVEVLKEGIKSLPPLLTPVIILGGIVGGIVTPTEAAVIACLYAFILSFFFYRTIKVKDLMPILYDTLKLSSLTLFALAAASALGRLISYYNVPVIIGNFFTQNMPYKWMFIVAVILLFLLIGMILDTVPAIILFVPIVLPTALTLGIDPIHIGVVIMMCLAIGLVTPPYGLCLLLASQIAKLQIGKSFKAVLPYIGIILVVILAVAFVPAIFMWLPEMFDF</sequence>
<dbReference type="GO" id="GO:0022857">
    <property type="term" value="F:transmembrane transporter activity"/>
    <property type="evidence" value="ECO:0007669"/>
    <property type="project" value="TreeGrafter"/>
</dbReference>
<name>A0A1G8YKW1_9BACI</name>
<comment type="subcellular location">
    <subcellularLocation>
        <location evidence="1">Cell inner membrane</location>
        <topology evidence="1">Multi-pass membrane protein</topology>
    </subcellularLocation>
</comment>
<protein>
    <submittedName>
        <fullName evidence="9">TRAP transporter, DctM subunit</fullName>
    </submittedName>
</protein>
<evidence type="ECO:0000313" key="9">
    <source>
        <dbReference type="EMBL" id="SDK03401.1"/>
    </source>
</evidence>
<dbReference type="PIRSF" id="PIRSF006066">
    <property type="entry name" value="HI0050"/>
    <property type="match status" value="1"/>
</dbReference>
<keyword evidence="3" id="KW-0997">Cell inner membrane</keyword>
<evidence type="ECO:0000256" key="6">
    <source>
        <dbReference type="ARBA" id="ARBA00023136"/>
    </source>
</evidence>
<feature type="transmembrane region" description="Helical" evidence="7">
    <location>
        <begin position="396"/>
        <end position="420"/>
    </location>
</feature>
<keyword evidence="6 7" id="KW-0472">Membrane</keyword>
<dbReference type="NCBIfam" id="TIGR00786">
    <property type="entry name" value="dctM"/>
    <property type="match status" value="1"/>
</dbReference>
<feature type="transmembrane region" description="Helical" evidence="7">
    <location>
        <begin position="136"/>
        <end position="158"/>
    </location>
</feature>
<reference evidence="9 10" key="1">
    <citation type="submission" date="2016-10" db="EMBL/GenBank/DDBJ databases">
        <authorList>
            <person name="de Groot N.N."/>
        </authorList>
    </citation>
    <scope>NUCLEOTIDE SEQUENCE [LARGE SCALE GENOMIC DNA]</scope>
    <source>
        <strain evidence="9 10">CGMCC 1.6502</strain>
    </source>
</reference>
<feature type="transmembrane region" description="Helical" evidence="7">
    <location>
        <begin position="358"/>
        <end position="384"/>
    </location>
</feature>
<dbReference type="EMBL" id="FNFL01000002">
    <property type="protein sequence ID" value="SDK03401.1"/>
    <property type="molecule type" value="Genomic_DNA"/>
</dbReference>
<dbReference type="OrthoDB" id="9785600at2"/>
<dbReference type="PANTHER" id="PTHR33362:SF2">
    <property type="entry name" value="TRAP TRANSPORTER LARGE PERMEASE PROTEIN"/>
    <property type="match status" value="1"/>
</dbReference>
<keyword evidence="5 7" id="KW-1133">Transmembrane helix</keyword>
<dbReference type="InterPro" id="IPR010656">
    <property type="entry name" value="DctM"/>
</dbReference>
<keyword evidence="4 7" id="KW-0812">Transmembrane</keyword>
<feature type="domain" description="TRAP C4-dicarboxylate transport system permease DctM subunit" evidence="8">
    <location>
        <begin position="8"/>
        <end position="416"/>
    </location>
</feature>
<dbReference type="RefSeq" id="WP_093212974.1">
    <property type="nucleotide sequence ID" value="NZ_FNFL01000002.1"/>
</dbReference>
<evidence type="ECO:0000313" key="10">
    <source>
        <dbReference type="Proteomes" id="UP000198694"/>
    </source>
</evidence>
<evidence type="ECO:0000259" key="8">
    <source>
        <dbReference type="Pfam" id="PF06808"/>
    </source>
</evidence>
<organism evidence="9 10">
    <name type="scientific">Sediminibacillus albus</name>
    <dbReference type="NCBI Taxonomy" id="407036"/>
    <lineage>
        <taxon>Bacteria</taxon>
        <taxon>Bacillati</taxon>
        <taxon>Bacillota</taxon>
        <taxon>Bacilli</taxon>
        <taxon>Bacillales</taxon>
        <taxon>Bacillaceae</taxon>
        <taxon>Sediminibacillus</taxon>
    </lineage>
</organism>
<dbReference type="Pfam" id="PF06808">
    <property type="entry name" value="DctM"/>
    <property type="match status" value="1"/>
</dbReference>
<feature type="transmembrane region" description="Helical" evidence="7">
    <location>
        <begin position="214"/>
        <end position="235"/>
    </location>
</feature>
<dbReference type="STRING" id="407036.SAMN05216243_1681"/>
<accession>A0A1G8YKW1</accession>
<evidence type="ECO:0000256" key="5">
    <source>
        <dbReference type="ARBA" id="ARBA00022989"/>
    </source>
</evidence>
<evidence type="ECO:0000256" key="7">
    <source>
        <dbReference type="SAM" id="Phobius"/>
    </source>
</evidence>
<dbReference type="Proteomes" id="UP000198694">
    <property type="component" value="Unassembled WGS sequence"/>
</dbReference>
<keyword evidence="10" id="KW-1185">Reference proteome</keyword>
<feature type="transmembrane region" description="Helical" evidence="7">
    <location>
        <begin position="313"/>
        <end position="330"/>
    </location>
</feature>
<dbReference type="InterPro" id="IPR004681">
    <property type="entry name" value="TRAP_DctM"/>
</dbReference>
<dbReference type="AlphaFoldDB" id="A0A1G8YKW1"/>
<feature type="transmembrane region" description="Helical" evidence="7">
    <location>
        <begin position="335"/>
        <end position="352"/>
    </location>
</feature>
<dbReference type="PANTHER" id="PTHR33362">
    <property type="entry name" value="SIALIC ACID TRAP TRANSPORTER PERMEASE PROTEIN SIAT-RELATED"/>
    <property type="match status" value="1"/>
</dbReference>
<evidence type="ECO:0000256" key="3">
    <source>
        <dbReference type="ARBA" id="ARBA00022519"/>
    </source>
</evidence>
<evidence type="ECO:0000256" key="2">
    <source>
        <dbReference type="ARBA" id="ARBA00022475"/>
    </source>
</evidence>
<evidence type="ECO:0000256" key="4">
    <source>
        <dbReference type="ARBA" id="ARBA00022692"/>
    </source>
</evidence>
<feature type="transmembrane region" description="Helical" evidence="7">
    <location>
        <begin position="271"/>
        <end position="293"/>
    </location>
</feature>
<gene>
    <name evidence="9" type="ORF">SAMN05216243_1681</name>
</gene>
<feature type="transmembrane region" description="Helical" evidence="7">
    <location>
        <begin position="54"/>
        <end position="70"/>
    </location>
</feature>
<feature type="transmembrane region" description="Helical" evidence="7">
    <location>
        <begin position="241"/>
        <end position="259"/>
    </location>
</feature>
<dbReference type="GO" id="GO:0005886">
    <property type="term" value="C:plasma membrane"/>
    <property type="evidence" value="ECO:0007669"/>
    <property type="project" value="UniProtKB-SubCell"/>
</dbReference>
<proteinExistence type="predicted"/>
<keyword evidence="2" id="KW-1003">Cell membrane</keyword>
<feature type="transmembrane region" description="Helical" evidence="7">
    <location>
        <begin position="170"/>
        <end position="193"/>
    </location>
</feature>